<proteinExistence type="inferred from homology"/>
<keyword evidence="9" id="KW-1185">Reference proteome</keyword>
<dbReference type="SUPFAM" id="SSF88659">
    <property type="entry name" value="Sigma3 and sigma4 domains of RNA polymerase sigma factors"/>
    <property type="match status" value="1"/>
</dbReference>
<dbReference type="CDD" id="cd06171">
    <property type="entry name" value="Sigma70_r4"/>
    <property type="match status" value="1"/>
</dbReference>
<dbReference type="InterPro" id="IPR013324">
    <property type="entry name" value="RNA_pol_sigma_r3/r4-like"/>
</dbReference>
<keyword evidence="2" id="KW-0805">Transcription regulation</keyword>
<dbReference type="InterPro" id="IPR014284">
    <property type="entry name" value="RNA_pol_sigma-70_dom"/>
</dbReference>
<dbReference type="GO" id="GO:0003677">
    <property type="term" value="F:DNA binding"/>
    <property type="evidence" value="ECO:0007669"/>
    <property type="project" value="InterPro"/>
</dbReference>
<comment type="caution">
    <text evidence="8">The sequence shown here is derived from an EMBL/GenBank/DDBJ whole genome shotgun (WGS) entry which is preliminary data.</text>
</comment>
<accession>A0A5B1CRJ0</accession>
<organism evidence="8 9">
    <name type="scientific">Rubripirellula obstinata</name>
    <dbReference type="NCBI Taxonomy" id="406547"/>
    <lineage>
        <taxon>Bacteria</taxon>
        <taxon>Pseudomonadati</taxon>
        <taxon>Planctomycetota</taxon>
        <taxon>Planctomycetia</taxon>
        <taxon>Pirellulales</taxon>
        <taxon>Pirellulaceae</taxon>
        <taxon>Rubripirellula</taxon>
    </lineage>
</organism>
<feature type="compositionally biased region" description="Basic residues" evidence="5">
    <location>
        <begin position="27"/>
        <end position="39"/>
    </location>
</feature>
<evidence type="ECO:0000256" key="3">
    <source>
        <dbReference type="ARBA" id="ARBA00023082"/>
    </source>
</evidence>
<dbReference type="InterPro" id="IPR036388">
    <property type="entry name" value="WH-like_DNA-bd_sf"/>
</dbReference>
<gene>
    <name evidence="8" type="primary">rpoE_4</name>
    <name evidence="8" type="ORF">LF1_50540</name>
</gene>
<evidence type="ECO:0000313" key="8">
    <source>
        <dbReference type="EMBL" id="KAA1262489.1"/>
    </source>
</evidence>
<keyword evidence="3" id="KW-0731">Sigma factor</keyword>
<dbReference type="Pfam" id="PF08281">
    <property type="entry name" value="Sigma70_r4_2"/>
    <property type="match status" value="1"/>
</dbReference>
<dbReference type="GO" id="GO:0006352">
    <property type="term" value="P:DNA-templated transcription initiation"/>
    <property type="evidence" value="ECO:0007669"/>
    <property type="project" value="InterPro"/>
</dbReference>
<evidence type="ECO:0000259" key="7">
    <source>
        <dbReference type="Pfam" id="PF08281"/>
    </source>
</evidence>
<evidence type="ECO:0000256" key="1">
    <source>
        <dbReference type="ARBA" id="ARBA00010641"/>
    </source>
</evidence>
<dbReference type="Gene3D" id="1.10.1740.10">
    <property type="match status" value="1"/>
</dbReference>
<dbReference type="GO" id="GO:0016987">
    <property type="term" value="F:sigma factor activity"/>
    <property type="evidence" value="ECO:0007669"/>
    <property type="project" value="UniProtKB-KW"/>
</dbReference>
<evidence type="ECO:0000259" key="6">
    <source>
        <dbReference type="Pfam" id="PF04542"/>
    </source>
</evidence>
<dbReference type="EMBL" id="VRLW01000001">
    <property type="protein sequence ID" value="KAA1262489.1"/>
    <property type="molecule type" value="Genomic_DNA"/>
</dbReference>
<feature type="compositionally biased region" description="Polar residues" evidence="5">
    <location>
        <begin position="40"/>
        <end position="50"/>
    </location>
</feature>
<dbReference type="NCBIfam" id="TIGR02984">
    <property type="entry name" value="Sig-70_plancto1"/>
    <property type="match status" value="1"/>
</dbReference>
<feature type="domain" description="RNA polymerase sigma factor 70 region 4 type 2" evidence="7">
    <location>
        <begin position="190"/>
        <end position="242"/>
    </location>
</feature>
<dbReference type="AlphaFoldDB" id="A0A5B1CRJ0"/>
<evidence type="ECO:0000256" key="4">
    <source>
        <dbReference type="ARBA" id="ARBA00023163"/>
    </source>
</evidence>
<protein>
    <submittedName>
        <fullName evidence="8">ECF RNA polymerase sigma-E factor</fullName>
    </submittedName>
</protein>
<dbReference type="InterPro" id="IPR013325">
    <property type="entry name" value="RNA_pol_sigma_r2"/>
</dbReference>
<evidence type="ECO:0000256" key="2">
    <source>
        <dbReference type="ARBA" id="ARBA00023015"/>
    </source>
</evidence>
<reference evidence="8 9" key="1">
    <citation type="submission" date="2019-08" db="EMBL/GenBank/DDBJ databases">
        <title>Deep-cultivation of Planctomycetes and their phenomic and genomic characterization uncovers novel biology.</title>
        <authorList>
            <person name="Wiegand S."/>
            <person name="Jogler M."/>
            <person name="Boedeker C."/>
            <person name="Pinto D."/>
            <person name="Vollmers J."/>
            <person name="Rivas-Marin E."/>
            <person name="Kohn T."/>
            <person name="Peeters S.H."/>
            <person name="Heuer A."/>
            <person name="Rast P."/>
            <person name="Oberbeckmann S."/>
            <person name="Bunk B."/>
            <person name="Jeske O."/>
            <person name="Meyerdierks A."/>
            <person name="Storesund J.E."/>
            <person name="Kallscheuer N."/>
            <person name="Luecker S."/>
            <person name="Lage O.M."/>
            <person name="Pohl T."/>
            <person name="Merkel B.J."/>
            <person name="Hornburger P."/>
            <person name="Mueller R.-W."/>
            <person name="Bruemmer F."/>
            <person name="Labrenz M."/>
            <person name="Spormann A.M."/>
            <person name="Op Den Camp H."/>
            <person name="Overmann J."/>
            <person name="Amann R."/>
            <person name="Jetten M.S.M."/>
            <person name="Mascher T."/>
            <person name="Medema M.H."/>
            <person name="Devos D.P."/>
            <person name="Kaster A.-K."/>
            <person name="Ovreas L."/>
            <person name="Rohde M."/>
            <person name="Galperin M.Y."/>
            <person name="Jogler C."/>
        </authorList>
    </citation>
    <scope>NUCLEOTIDE SEQUENCE [LARGE SCALE GENOMIC DNA]</scope>
    <source>
        <strain evidence="8 9">LF1</strain>
    </source>
</reference>
<comment type="similarity">
    <text evidence="1">Belongs to the sigma-70 factor family. ECF subfamily.</text>
</comment>
<dbReference type="Gene3D" id="1.10.10.10">
    <property type="entry name" value="Winged helix-like DNA-binding domain superfamily/Winged helix DNA-binding domain"/>
    <property type="match status" value="1"/>
</dbReference>
<dbReference type="RefSeq" id="WP_235033466.1">
    <property type="nucleotide sequence ID" value="NZ_LWSK01000115.1"/>
</dbReference>
<feature type="region of interest" description="Disordered" evidence="5">
    <location>
        <begin position="23"/>
        <end position="50"/>
    </location>
</feature>
<dbReference type="Pfam" id="PF04542">
    <property type="entry name" value="Sigma70_r2"/>
    <property type="match status" value="1"/>
</dbReference>
<evidence type="ECO:0000313" key="9">
    <source>
        <dbReference type="Proteomes" id="UP000322699"/>
    </source>
</evidence>
<dbReference type="PANTHER" id="PTHR43133">
    <property type="entry name" value="RNA POLYMERASE ECF-TYPE SIGMA FACTO"/>
    <property type="match status" value="1"/>
</dbReference>
<dbReference type="Proteomes" id="UP000322699">
    <property type="component" value="Unassembled WGS sequence"/>
</dbReference>
<dbReference type="InterPro" id="IPR013249">
    <property type="entry name" value="RNA_pol_sigma70_r4_t2"/>
</dbReference>
<dbReference type="NCBIfam" id="TIGR02937">
    <property type="entry name" value="sigma70-ECF"/>
    <property type="match status" value="1"/>
</dbReference>
<dbReference type="InterPro" id="IPR039425">
    <property type="entry name" value="RNA_pol_sigma-70-like"/>
</dbReference>
<keyword evidence="4" id="KW-0804">Transcription</keyword>
<evidence type="ECO:0000256" key="5">
    <source>
        <dbReference type="SAM" id="MobiDB-lite"/>
    </source>
</evidence>
<dbReference type="InterPro" id="IPR007627">
    <property type="entry name" value="RNA_pol_sigma70_r2"/>
</dbReference>
<name>A0A5B1CRJ0_9BACT</name>
<feature type="domain" description="RNA polymerase sigma-70 region 2" evidence="6">
    <location>
        <begin position="71"/>
        <end position="141"/>
    </location>
</feature>
<dbReference type="PANTHER" id="PTHR43133:SF51">
    <property type="entry name" value="RNA POLYMERASE SIGMA FACTOR"/>
    <property type="match status" value="1"/>
</dbReference>
<dbReference type="SUPFAM" id="SSF88946">
    <property type="entry name" value="Sigma2 domain of RNA polymerase sigma factors"/>
    <property type="match status" value="1"/>
</dbReference>
<dbReference type="InterPro" id="IPR014326">
    <property type="entry name" value="RNA_pol_sigma-70_Plancto"/>
</dbReference>
<sequence length="256" mass="28344">MLSFILEAESVSLTYRQEKLHSIHPNPAKHRNPSVKSVHHNSPQRDSAACGSTTELLIASKRGDIESLGRLLEQYRGYLLMLAHRYLSERLRRRVDPADIVQLTYLEAQRDLPSFRGETPAEFAGWLRGMLKNNVATAVTRHISTKKRSLNREVNAAAPQDNDSGANWIGQLPGSTTSPSGVAIRTEAALALVEALHQLPETQAEAIRLRYMEGLPLGEIVERMGKSDTAVAGLLKRGLKKLRIIIDVENSPWASA</sequence>